<proteinExistence type="predicted"/>
<evidence type="ECO:0000256" key="1">
    <source>
        <dbReference type="ARBA" id="ARBA00023002"/>
    </source>
</evidence>
<organism evidence="3 4">
    <name type="scientific">Paractinoplanes atraurantiacus</name>
    <dbReference type="NCBI Taxonomy" id="1036182"/>
    <lineage>
        <taxon>Bacteria</taxon>
        <taxon>Bacillati</taxon>
        <taxon>Actinomycetota</taxon>
        <taxon>Actinomycetes</taxon>
        <taxon>Micromonosporales</taxon>
        <taxon>Micromonosporaceae</taxon>
        <taxon>Paractinoplanes</taxon>
    </lineage>
</organism>
<name>A0A285JX68_9ACTN</name>
<sequence>MMEHRPLGRTGVSVSKLCLGTMMFGDWGNKDHDESIKVIHRALDAGINFVDTADVYSAGECEEIVGKALKGRRDDVVLASKANMPMSDDPNHRGNSRRWIIRAAEDSLRRLGTDWLDLYQVHRWDPAVDLDETLGALTDLVRAGKVRYIGHTTFPASTIVEAQWVAERRGRERFVTEQPPYSILVRNAENEVLPVAQRYGMGVISYSPLAGGWLSGRYSRQAQDLPSSEARRRLANRFDMSLAENQRKLAAVEQLTDLADQAGLTLIELAVAFVLRHPAITAPIIGPRTIEHLESQLAAADVVLSTDVLDRIDEIVPPGLTLNPADNSWLNPLLDPAARRR</sequence>
<dbReference type="Gene3D" id="3.20.20.100">
    <property type="entry name" value="NADP-dependent oxidoreductase domain"/>
    <property type="match status" value="1"/>
</dbReference>
<protein>
    <submittedName>
        <fullName evidence="3">Predicted oxidoreductase</fullName>
    </submittedName>
</protein>
<dbReference type="FunFam" id="3.20.20.100:FF:000004">
    <property type="entry name" value="Oxidoreductase, aldo/keto reductase"/>
    <property type="match status" value="1"/>
</dbReference>
<dbReference type="Pfam" id="PF00248">
    <property type="entry name" value="Aldo_ket_red"/>
    <property type="match status" value="1"/>
</dbReference>
<dbReference type="EMBL" id="OBDY01000027">
    <property type="protein sequence ID" value="SNY64905.1"/>
    <property type="molecule type" value="Genomic_DNA"/>
</dbReference>
<evidence type="ECO:0000313" key="4">
    <source>
        <dbReference type="Proteomes" id="UP000219612"/>
    </source>
</evidence>
<reference evidence="3 4" key="1">
    <citation type="submission" date="2017-09" db="EMBL/GenBank/DDBJ databases">
        <authorList>
            <person name="Ehlers B."/>
            <person name="Leendertz F.H."/>
        </authorList>
    </citation>
    <scope>NUCLEOTIDE SEQUENCE [LARGE SCALE GENOMIC DNA]</scope>
    <source>
        <strain evidence="3 4">CGMCC 4.6857</strain>
    </source>
</reference>
<dbReference type="InterPro" id="IPR036812">
    <property type="entry name" value="NAD(P)_OxRdtase_dom_sf"/>
</dbReference>
<keyword evidence="1" id="KW-0560">Oxidoreductase</keyword>
<dbReference type="GO" id="GO:0016491">
    <property type="term" value="F:oxidoreductase activity"/>
    <property type="evidence" value="ECO:0007669"/>
    <property type="project" value="UniProtKB-KW"/>
</dbReference>
<dbReference type="Proteomes" id="UP000219612">
    <property type="component" value="Unassembled WGS sequence"/>
</dbReference>
<dbReference type="SUPFAM" id="SSF51430">
    <property type="entry name" value="NAD(P)-linked oxidoreductase"/>
    <property type="match status" value="1"/>
</dbReference>
<keyword evidence="4" id="KW-1185">Reference proteome</keyword>
<gene>
    <name evidence="3" type="ORF">SAMN05421748_12784</name>
</gene>
<evidence type="ECO:0000313" key="3">
    <source>
        <dbReference type="EMBL" id="SNY64905.1"/>
    </source>
</evidence>
<dbReference type="PANTHER" id="PTHR43364">
    <property type="entry name" value="NADH-SPECIFIC METHYLGLYOXAL REDUCTASE-RELATED"/>
    <property type="match status" value="1"/>
</dbReference>
<dbReference type="InterPro" id="IPR050523">
    <property type="entry name" value="AKR_Detox_Biosynth"/>
</dbReference>
<dbReference type="PANTHER" id="PTHR43364:SF4">
    <property type="entry name" value="NAD(P)-LINKED OXIDOREDUCTASE SUPERFAMILY PROTEIN"/>
    <property type="match status" value="1"/>
</dbReference>
<feature type="domain" description="NADP-dependent oxidoreductase" evidence="2">
    <location>
        <begin position="16"/>
        <end position="316"/>
    </location>
</feature>
<dbReference type="CDD" id="cd19087">
    <property type="entry name" value="AKR_AKR12A1_B1_C1"/>
    <property type="match status" value="1"/>
</dbReference>
<accession>A0A285JX68</accession>
<dbReference type="InterPro" id="IPR023210">
    <property type="entry name" value="NADP_OxRdtase_dom"/>
</dbReference>
<evidence type="ECO:0000259" key="2">
    <source>
        <dbReference type="Pfam" id="PF00248"/>
    </source>
</evidence>
<dbReference type="AlphaFoldDB" id="A0A285JX68"/>
<dbReference type="GO" id="GO:0005829">
    <property type="term" value="C:cytosol"/>
    <property type="evidence" value="ECO:0007669"/>
    <property type="project" value="TreeGrafter"/>
</dbReference>